<keyword evidence="6" id="KW-0449">Lipoprotein</keyword>
<comment type="subcellular location">
    <subcellularLocation>
        <location evidence="1">Cell membrane</location>
        <topology evidence="1">Lipid-anchor</topology>
        <topology evidence="1">GPI-anchor</topology>
    </subcellularLocation>
</comment>
<dbReference type="PIRSF" id="PIRSF038122">
    <property type="entry name" value="COBRA"/>
    <property type="match status" value="1"/>
</dbReference>
<protein>
    <submittedName>
        <fullName evidence="8">COBRA-like protein 4</fullName>
    </submittedName>
</protein>
<evidence type="ECO:0000256" key="3">
    <source>
        <dbReference type="ARBA" id="ARBA00022622"/>
    </source>
</evidence>
<evidence type="ECO:0000313" key="9">
    <source>
        <dbReference type="Proteomes" id="UP000288805"/>
    </source>
</evidence>
<dbReference type="InterPro" id="IPR006918">
    <property type="entry name" value="COBRA_pln"/>
</dbReference>
<evidence type="ECO:0000256" key="1">
    <source>
        <dbReference type="ARBA" id="ARBA00004609"/>
    </source>
</evidence>
<evidence type="ECO:0000256" key="5">
    <source>
        <dbReference type="ARBA" id="ARBA00023180"/>
    </source>
</evidence>
<dbReference type="GO" id="GO:0005886">
    <property type="term" value="C:plasma membrane"/>
    <property type="evidence" value="ECO:0007669"/>
    <property type="project" value="UniProtKB-SubCell"/>
</dbReference>
<dbReference type="GO" id="GO:0010215">
    <property type="term" value="P:cellulose microfibril organization"/>
    <property type="evidence" value="ECO:0007669"/>
    <property type="project" value="InterPro"/>
</dbReference>
<name>A0A438DJ37_VITVI</name>
<dbReference type="Pfam" id="PF25079">
    <property type="entry name" value="COB_C"/>
    <property type="match status" value="1"/>
</dbReference>
<evidence type="ECO:0000313" key="8">
    <source>
        <dbReference type="EMBL" id="RVW35490.1"/>
    </source>
</evidence>
<reference evidence="8 9" key="1">
    <citation type="journal article" date="2018" name="PLoS Genet.">
        <title>Population sequencing reveals clonal diversity and ancestral inbreeding in the grapevine cultivar Chardonnay.</title>
        <authorList>
            <person name="Roach M.J."/>
            <person name="Johnson D.L."/>
            <person name="Bohlmann J."/>
            <person name="van Vuuren H.J."/>
            <person name="Jones S.J."/>
            <person name="Pretorius I.S."/>
            <person name="Schmidt S.A."/>
            <person name="Borneman A.R."/>
        </authorList>
    </citation>
    <scope>NUCLEOTIDE SEQUENCE [LARGE SCALE GENOMIC DNA]</scope>
    <source>
        <strain evidence="9">cv. Chardonnay</strain>
        <tissue evidence="8">Leaf</tissue>
    </source>
</reference>
<dbReference type="Pfam" id="PF04833">
    <property type="entry name" value="COBRA"/>
    <property type="match status" value="1"/>
</dbReference>
<dbReference type="EMBL" id="QGNW01001602">
    <property type="protein sequence ID" value="RVW35490.1"/>
    <property type="molecule type" value="Genomic_DNA"/>
</dbReference>
<evidence type="ECO:0000256" key="6">
    <source>
        <dbReference type="ARBA" id="ARBA00023288"/>
    </source>
</evidence>
<dbReference type="PANTHER" id="PTHR31673">
    <property type="entry name" value="PROTEIN COBRA"/>
    <property type="match status" value="1"/>
</dbReference>
<proteinExistence type="inferred from homology"/>
<organism evidence="8 9">
    <name type="scientific">Vitis vinifera</name>
    <name type="common">Grape</name>
    <dbReference type="NCBI Taxonomy" id="29760"/>
    <lineage>
        <taxon>Eukaryota</taxon>
        <taxon>Viridiplantae</taxon>
        <taxon>Streptophyta</taxon>
        <taxon>Embryophyta</taxon>
        <taxon>Tracheophyta</taxon>
        <taxon>Spermatophyta</taxon>
        <taxon>Magnoliopsida</taxon>
        <taxon>eudicotyledons</taxon>
        <taxon>Gunneridae</taxon>
        <taxon>Pentapetalae</taxon>
        <taxon>rosids</taxon>
        <taxon>Vitales</taxon>
        <taxon>Vitaceae</taxon>
        <taxon>Viteae</taxon>
        <taxon>Vitis</taxon>
    </lineage>
</organism>
<evidence type="ECO:0000256" key="4">
    <source>
        <dbReference type="ARBA" id="ARBA00022729"/>
    </source>
</evidence>
<keyword evidence="3" id="KW-0472">Membrane</keyword>
<comment type="caution">
    <text evidence="8">The sequence shown here is derived from an EMBL/GenBank/DDBJ whole genome shotgun (WGS) entry which is preliminary data.</text>
</comment>
<sequence length="390" mass="44028">MGFFTGLQPGTKSNEILDIMDGVNDRVWENNETNPTEYGLDLAWDIMGWTWTKKEVIWSMVVAATDQGYCFLFQGNIPHCCRRNPTVIDLLHGAPYTQQIACCCKGGVLALQGHDPRAAGQATHAAKQPLKLLHFTSPLMAGEKPTDDIITPCPSCACACQNENYCVISGSKITSKVEMNTTIEDAELKLKCTQHMCPIRVHWHVKANYVQGVQGLVCLCVIRILWSVNAEVVQRLRVRSGSKITSKVEMNTTIEDAELKLKCTQHMCPIRVHWHVKANYVQGVQGLVCLCVIRILWSVNAEVVQRLRVRPTTYKEYWRVKIAITNFIYKMKIALLQHPNLNNVAQVYSFVYKPLVPYKSINDTGIFYGIKYYNDILREAGPQRGTCSQS</sequence>
<dbReference type="InterPro" id="IPR056900">
    <property type="entry name" value="COB_C"/>
</dbReference>
<evidence type="ECO:0000256" key="2">
    <source>
        <dbReference type="ARBA" id="ARBA00005507"/>
    </source>
</evidence>
<feature type="domain" description="COBRA C-terminal" evidence="7">
    <location>
        <begin position="312"/>
        <end position="375"/>
    </location>
</feature>
<dbReference type="Proteomes" id="UP000288805">
    <property type="component" value="Unassembled WGS sequence"/>
</dbReference>
<dbReference type="AlphaFoldDB" id="A0A438DJ37"/>
<comment type="similarity">
    <text evidence="2">Belongs to the COBRA family.</text>
</comment>
<dbReference type="GO" id="GO:0098552">
    <property type="term" value="C:side of membrane"/>
    <property type="evidence" value="ECO:0007669"/>
    <property type="project" value="UniProtKB-KW"/>
</dbReference>
<evidence type="ECO:0000259" key="7">
    <source>
        <dbReference type="Pfam" id="PF25079"/>
    </source>
</evidence>
<accession>A0A438DJ37</accession>
<dbReference type="PANTHER" id="PTHR31673:SF23">
    <property type="entry name" value="COBRA-LIKE PROTEIN 4"/>
    <property type="match status" value="1"/>
</dbReference>
<keyword evidence="4" id="KW-0732">Signal</keyword>
<keyword evidence="5" id="KW-0325">Glycoprotein</keyword>
<keyword evidence="3" id="KW-0336">GPI-anchor</keyword>
<gene>
    <name evidence="8" type="primary">COBL4_3</name>
    <name evidence="8" type="ORF">CK203_073776</name>
</gene>